<reference evidence="1 2" key="1">
    <citation type="submission" date="2015-01" db="EMBL/GenBank/DDBJ databases">
        <title>Evolution of Trichinella species and genotypes.</title>
        <authorList>
            <person name="Korhonen P.K."/>
            <person name="Edoardo P."/>
            <person name="Giuseppe L.R."/>
            <person name="Gasser R.B."/>
        </authorList>
    </citation>
    <scope>NUCLEOTIDE SEQUENCE [LARGE SCALE GENOMIC DNA]</scope>
    <source>
        <strain evidence="1">ISS13</strain>
    </source>
</reference>
<accession>A0A0V1EK96</accession>
<gene>
    <name evidence="1" type="ORF">T4A_1224</name>
</gene>
<organism evidence="1 2">
    <name type="scientific">Trichinella pseudospiralis</name>
    <name type="common">Parasitic roundworm</name>
    <dbReference type="NCBI Taxonomy" id="6337"/>
    <lineage>
        <taxon>Eukaryota</taxon>
        <taxon>Metazoa</taxon>
        <taxon>Ecdysozoa</taxon>
        <taxon>Nematoda</taxon>
        <taxon>Enoplea</taxon>
        <taxon>Dorylaimia</taxon>
        <taxon>Trichinellida</taxon>
        <taxon>Trichinellidae</taxon>
        <taxon>Trichinella</taxon>
    </lineage>
</organism>
<proteinExistence type="predicted"/>
<comment type="caution">
    <text evidence="1">The sequence shown here is derived from an EMBL/GenBank/DDBJ whole genome shotgun (WGS) entry which is preliminary data.</text>
</comment>
<dbReference type="Proteomes" id="UP000054632">
    <property type="component" value="Unassembled WGS sequence"/>
</dbReference>
<dbReference type="EMBL" id="JYDR01000028">
    <property type="protein sequence ID" value="KRY74124.1"/>
    <property type="molecule type" value="Genomic_DNA"/>
</dbReference>
<sequence>MYRMYKNSLHAQKAFSVFFTVYFTYSKCACIHEIFIYSNMNSSSWFHADNGFAIFYNFRLLQEGEGLNFSLLSCSNARLYRLSLVDFSQGVG</sequence>
<name>A0A0V1EK96_TRIPS</name>
<protein>
    <submittedName>
        <fullName evidence="1">Uncharacterized protein</fullName>
    </submittedName>
</protein>
<dbReference type="AlphaFoldDB" id="A0A0V1EK96"/>
<evidence type="ECO:0000313" key="1">
    <source>
        <dbReference type="EMBL" id="KRY74124.1"/>
    </source>
</evidence>
<evidence type="ECO:0000313" key="2">
    <source>
        <dbReference type="Proteomes" id="UP000054632"/>
    </source>
</evidence>